<dbReference type="AlphaFoldDB" id="A0A2M6XCE8"/>
<dbReference type="CDD" id="cd16377">
    <property type="entry name" value="23S_rRNA_IVP_like"/>
    <property type="match status" value="1"/>
</dbReference>
<comment type="caution">
    <text evidence="1">The sequence shown here is derived from an EMBL/GenBank/DDBJ whole genome shotgun (WGS) entry which is preliminary data.</text>
</comment>
<dbReference type="Gene3D" id="1.20.1440.60">
    <property type="entry name" value="23S rRNA-intervening sequence"/>
    <property type="match status" value="1"/>
</dbReference>
<reference evidence="2" key="1">
    <citation type="submission" date="2017-09" db="EMBL/GenBank/DDBJ databases">
        <title>Depth-based differentiation of microbial function through sediment-hosted aquifers and enrichment of novel symbionts in the deep terrestrial subsurface.</title>
        <authorList>
            <person name="Probst A.J."/>
            <person name="Ladd B."/>
            <person name="Jarett J.K."/>
            <person name="Geller-Mcgrath D.E."/>
            <person name="Sieber C.M.K."/>
            <person name="Emerson J.B."/>
            <person name="Anantharaman K."/>
            <person name="Thomas B.C."/>
            <person name="Malmstrom R."/>
            <person name="Stieglmeier M."/>
            <person name="Klingl A."/>
            <person name="Woyke T."/>
            <person name="Ryan C.M."/>
            <person name="Banfield J.F."/>
        </authorList>
    </citation>
    <scope>NUCLEOTIDE SEQUENCE [LARGE SCALE GENOMIC DNA]</scope>
</reference>
<organism evidence="1 2">
    <name type="scientific">Candidatus Shapirobacteria bacterium CG08_land_8_20_14_0_20_39_18</name>
    <dbReference type="NCBI Taxonomy" id="1974883"/>
    <lineage>
        <taxon>Bacteria</taxon>
        <taxon>Candidatus Shapironibacteriota</taxon>
    </lineage>
</organism>
<sequence>MLIVHEGVKKFPVYERTDLAPQMRRCSKSPPANIAEGWAKRNFEKEFKKHLGTAIGSCNEMEVHIETARDLGYWDKEFCQSLLKRYQNVGGKLNNLRENWKTY</sequence>
<proteinExistence type="predicted"/>
<dbReference type="InterPro" id="IPR036583">
    <property type="entry name" value="23S_rRNA_IVS_sf"/>
</dbReference>
<dbReference type="EMBL" id="PEYO01000018">
    <property type="protein sequence ID" value="PIU03342.1"/>
    <property type="molecule type" value="Genomic_DNA"/>
</dbReference>
<name>A0A2M6XCE8_9BACT</name>
<accession>A0A2M6XCE8</accession>
<dbReference type="Pfam" id="PF05635">
    <property type="entry name" value="23S_rRNA_IVP"/>
    <property type="match status" value="1"/>
</dbReference>
<dbReference type="InterPro" id="IPR012657">
    <property type="entry name" value="23S_rRNA-intervening_sequence"/>
</dbReference>
<dbReference type="NCBIfam" id="TIGR02436">
    <property type="entry name" value="four helix bundle protein"/>
    <property type="match status" value="1"/>
</dbReference>
<dbReference type="PANTHER" id="PTHR38471:SF2">
    <property type="entry name" value="FOUR HELIX BUNDLE PROTEIN"/>
    <property type="match status" value="1"/>
</dbReference>
<dbReference type="SUPFAM" id="SSF158446">
    <property type="entry name" value="IVS-encoded protein-like"/>
    <property type="match status" value="1"/>
</dbReference>
<evidence type="ECO:0000313" key="1">
    <source>
        <dbReference type="EMBL" id="PIU03342.1"/>
    </source>
</evidence>
<protein>
    <submittedName>
        <fullName evidence="1">Four helix bundle protein</fullName>
    </submittedName>
</protein>
<evidence type="ECO:0000313" key="2">
    <source>
        <dbReference type="Proteomes" id="UP000228996"/>
    </source>
</evidence>
<gene>
    <name evidence="1" type="ORF">COT44_03935</name>
</gene>
<dbReference type="PANTHER" id="PTHR38471">
    <property type="entry name" value="FOUR HELIX BUNDLE PROTEIN"/>
    <property type="match status" value="1"/>
</dbReference>
<dbReference type="Proteomes" id="UP000228996">
    <property type="component" value="Unassembled WGS sequence"/>
</dbReference>